<dbReference type="SUPFAM" id="SSF63446">
    <property type="entry name" value="Type I dockerin domain"/>
    <property type="match status" value="1"/>
</dbReference>
<reference evidence="2 3" key="1">
    <citation type="journal article" date="2019" name="Nat. Microbiol.">
        <title>Mediterranean grassland soil C-N compound turnover is dependent on rainfall and depth, and is mediated by genomically divergent microorganisms.</title>
        <authorList>
            <person name="Diamond S."/>
            <person name="Andeer P.F."/>
            <person name="Li Z."/>
            <person name="Crits-Christoph A."/>
            <person name="Burstein D."/>
            <person name="Anantharaman K."/>
            <person name="Lane K.R."/>
            <person name="Thomas B.C."/>
            <person name="Pan C."/>
            <person name="Northen T.R."/>
            <person name="Banfield J.F."/>
        </authorList>
    </citation>
    <scope>NUCLEOTIDE SEQUENCE [LARGE SCALE GENOMIC DNA]</scope>
    <source>
        <strain evidence="2">WS_1</strain>
    </source>
</reference>
<dbReference type="EMBL" id="VBOR01000109">
    <property type="protein sequence ID" value="TMQ47493.1"/>
    <property type="molecule type" value="Genomic_DNA"/>
</dbReference>
<dbReference type="InterPro" id="IPR036439">
    <property type="entry name" value="Dockerin_dom_sf"/>
</dbReference>
<dbReference type="InterPro" id="IPR002105">
    <property type="entry name" value="Dockerin_1_rpt"/>
</dbReference>
<gene>
    <name evidence="2" type="ORF">E6K71_09730</name>
</gene>
<organism evidence="2 3">
    <name type="scientific">Eiseniibacteriota bacterium</name>
    <dbReference type="NCBI Taxonomy" id="2212470"/>
    <lineage>
        <taxon>Bacteria</taxon>
        <taxon>Candidatus Eiseniibacteriota</taxon>
    </lineage>
</organism>
<dbReference type="Pfam" id="PF13860">
    <property type="entry name" value="FlgD_ig"/>
    <property type="match status" value="1"/>
</dbReference>
<sequence length="686" mass="72515">MGTARARAGRMDPPGRTAGVIRVVVDGNRSGSINRFSPPARAMRPDVLPREIRAMTPMRFGTRFLGAFRRTVVPLALLFGTASPAWAVLDKVVILPATPTPCDTIIARVTGTLPSTCYEIIGASVRGPETIPCMRPGPCPSQFHIDIIVREPNPDVMPPCAISPPYERTFDLPVFTAGEYTVITHERVVPFSVTDSIVSESFLTTAFVARPDSVCPPVQGCYVLALAGDRPPGPLCLVTTAPGGTACLNLVLQNTNPVAGLQTTLQISDLMKPLPGLPILSIPVASVQPVGRVAGFQVSHTEEGGKTKLILYSTSGATIEPGFGPVVRICYAIPPEPVPSTLRVDIGETIVADALGNGVPPCPTVATGFAEIGLPNICIEMPVCDLNGDGVSDVLDIIRLVRCALTSRNDSTPACPDSIAARADCNGDGTIDIRDVICCVRKIVASRPEGGTALGIGPAIEGRNSIGFEGPAQWVNEVDGIAVLRINTATDWGGTEFQIDASGARIRNLRVLDPGASSQLEWAVDGSGSARGMLFTSGVGPPRGGYRVEVMLERSPGPGATLVHLTRIRAGTWMGDPATIQSFNPDLQISAAPVTSPMLLKARPNPSAGGTEIGFVLPAEARVSLRIYDVSGRLVRTLVDGPRTTGVHRVQWDGTDDRGRTARSGIYFAKLEAGTVKRSERVLLMR</sequence>
<feature type="domain" description="FlgD/Vpr Ig-like" evidence="1">
    <location>
        <begin position="608"/>
        <end position="673"/>
    </location>
</feature>
<protein>
    <submittedName>
        <fullName evidence="2">T9SS type A sorting domain-containing protein</fullName>
    </submittedName>
</protein>
<evidence type="ECO:0000259" key="1">
    <source>
        <dbReference type="Pfam" id="PF13860"/>
    </source>
</evidence>
<accession>A0A538S7Y3</accession>
<dbReference type="Gene3D" id="2.60.40.4070">
    <property type="match status" value="1"/>
</dbReference>
<dbReference type="PROSITE" id="PS00018">
    <property type="entry name" value="EF_HAND_1"/>
    <property type="match status" value="1"/>
</dbReference>
<comment type="caution">
    <text evidence="2">The sequence shown here is derived from an EMBL/GenBank/DDBJ whole genome shotgun (WGS) entry which is preliminary data.</text>
</comment>
<dbReference type="GO" id="GO:0004553">
    <property type="term" value="F:hydrolase activity, hydrolyzing O-glycosyl compounds"/>
    <property type="evidence" value="ECO:0007669"/>
    <property type="project" value="InterPro"/>
</dbReference>
<dbReference type="InterPro" id="IPR026444">
    <property type="entry name" value="Secre_tail"/>
</dbReference>
<proteinExistence type="predicted"/>
<dbReference type="CDD" id="cd14256">
    <property type="entry name" value="Dockerin_I"/>
    <property type="match status" value="1"/>
</dbReference>
<dbReference type="AlphaFoldDB" id="A0A538S7Y3"/>
<dbReference type="InterPro" id="IPR018247">
    <property type="entry name" value="EF_Hand_1_Ca_BS"/>
</dbReference>
<dbReference type="InterPro" id="IPR025965">
    <property type="entry name" value="FlgD/Vpr_Ig-like"/>
</dbReference>
<evidence type="ECO:0000313" key="3">
    <source>
        <dbReference type="Proteomes" id="UP000316292"/>
    </source>
</evidence>
<evidence type="ECO:0000313" key="2">
    <source>
        <dbReference type="EMBL" id="TMQ47493.1"/>
    </source>
</evidence>
<dbReference type="Gene3D" id="1.10.1330.10">
    <property type="entry name" value="Dockerin domain"/>
    <property type="match status" value="1"/>
</dbReference>
<dbReference type="Pfam" id="PF00404">
    <property type="entry name" value="Dockerin_1"/>
    <property type="match status" value="1"/>
</dbReference>
<name>A0A538S7Y3_UNCEI</name>
<dbReference type="NCBIfam" id="TIGR04183">
    <property type="entry name" value="Por_Secre_tail"/>
    <property type="match status" value="1"/>
</dbReference>
<dbReference type="Proteomes" id="UP000316292">
    <property type="component" value="Unassembled WGS sequence"/>
</dbReference>
<dbReference type="GO" id="GO:0000272">
    <property type="term" value="P:polysaccharide catabolic process"/>
    <property type="evidence" value="ECO:0007669"/>
    <property type="project" value="InterPro"/>
</dbReference>